<comment type="caution">
    <text evidence="2">The sequence shown here is derived from an EMBL/GenBank/DDBJ whole genome shotgun (WGS) entry which is preliminary data.</text>
</comment>
<reference evidence="2 3" key="1">
    <citation type="submission" date="2023-02" db="EMBL/GenBank/DDBJ databases">
        <title>LHISI_Scaffold_Assembly.</title>
        <authorList>
            <person name="Stuart O.P."/>
            <person name="Cleave R."/>
            <person name="Magrath M.J.L."/>
            <person name="Mikheyev A.S."/>
        </authorList>
    </citation>
    <scope>NUCLEOTIDE SEQUENCE [LARGE SCALE GENOMIC DNA]</scope>
    <source>
        <strain evidence="2">Daus_M_001</strain>
        <tissue evidence="2">Leg muscle</tissue>
    </source>
</reference>
<dbReference type="Proteomes" id="UP001159363">
    <property type="component" value="Chromosome 3"/>
</dbReference>
<keyword evidence="1" id="KW-0472">Membrane</keyword>
<keyword evidence="1" id="KW-0812">Transmembrane</keyword>
<organism evidence="2 3">
    <name type="scientific">Dryococelus australis</name>
    <dbReference type="NCBI Taxonomy" id="614101"/>
    <lineage>
        <taxon>Eukaryota</taxon>
        <taxon>Metazoa</taxon>
        <taxon>Ecdysozoa</taxon>
        <taxon>Arthropoda</taxon>
        <taxon>Hexapoda</taxon>
        <taxon>Insecta</taxon>
        <taxon>Pterygota</taxon>
        <taxon>Neoptera</taxon>
        <taxon>Polyneoptera</taxon>
        <taxon>Phasmatodea</taxon>
        <taxon>Verophasmatodea</taxon>
        <taxon>Anareolatae</taxon>
        <taxon>Phasmatidae</taxon>
        <taxon>Eurycanthinae</taxon>
        <taxon>Dryococelus</taxon>
    </lineage>
</organism>
<name>A0ABQ9HWH9_9NEOP</name>
<protein>
    <submittedName>
        <fullName evidence="2">Uncharacterized protein</fullName>
    </submittedName>
</protein>
<accession>A0ABQ9HWH9</accession>
<keyword evidence="1" id="KW-1133">Transmembrane helix</keyword>
<proteinExistence type="predicted"/>
<dbReference type="EMBL" id="JARBHB010000003">
    <property type="protein sequence ID" value="KAJ8888731.1"/>
    <property type="molecule type" value="Genomic_DNA"/>
</dbReference>
<evidence type="ECO:0000313" key="2">
    <source>
        <dbReference type="EMBL" id="KAJ8888731.1"/>
    </source>
</evidence>
<keyword evidence="3" id="KW-1185">Reference proteome</keyword>
<evidence type="ECO:0000256" key="1">
    <source>
        <dbReference type="SAM" id="Phobius"/>
    </source>
</evidence>
<feature type="transmembrane region" description="Helical" evidence="1">
    <location>
        <begin position="28"/>
        <end position="49"/>
    </location>
</feature>
<sequence length="65" mass="7397">MTPWVVAAALGNEWLKIASRYVRDASGSYNGCIILINMLTLITMIMWLTEIVYKRCKTKDTPSED</sequence>
<evidence type="ECO:0000313" key="3">
    <source>
        <dbReference type="Proteomes" id="UP001159363"/>
    </source>
</evidence>
<gene>
    <name evidence="2" type="ORF">PR048_008223</name>
</gene>